<feature type="domain" description="Major facilitator superfamily (MFS) profile" evidence="7">
    <location>
        <begin position="1"/>
        <end position="145"/>
    </location>
</feature>
<dbReference type="InterPro" id="IPR050930">
    <property type="entry name" value="MFS_Vesicular_Transporter"/>
</dbReference>
<keyword evidence="2" id="KW-0813">Transport</keyword>
<keyword evidence="4 6" id="KW-1133">Transmembrane helix</keyword>
<dbReference type="PROSITE" id="PS50850">
    <property type="entry name" value="MFS"/>
    <property type="match status" value="1"/>
</dbReference>
<dbReference type="Proteomes" id="UP001589793">
    <property type="component" value="Unassembled WGS sequence"/>
</dbReference>
<evidence type="ECO:0000256" key="4">
    <source>
        <dbReference type="ARBA" id="ARBA00022989"/>
    </source>
</evidence>
<reference evidence="8 9" key="1">
    <citation type="submission" date="2024-09" db="EMBL/GenBank/DDBJ databases">
        <authorList>
            <person name="Sun Q."/>
            <person name="Mori K."/>
        </authorList>
    </citation>
    <scope>NUCLEOTIDE SEQUENCE [LARGE SCALE GENOMIC DNA]</scope>
    <source>
        <strain evidence="8 9">CICC 10874</strain>
    </source>
</reference>
<sequence length="145" mass="14490">MDLVDQVMGGLVTTVSPRILMGAGVLAVVLSLLAIGGARELWQTCLGMALMGLSAALLHAPATTLIREQGFRARPPTLGGSFSLYTLAYAGGLAIGPLLTGFAVQHAGFAAAMVIAAVALAALGALSLPRLPVTAEAASQAPDPG</sequence>
<evidence type="ECO:0000259" key="7">
    <source>
        <dbReference type="PROSITE" id="PS50850"/>
    </source>
</evidence>
<dbReference type="RefSeq" id="WP_376979683.1">
    <property type="nucleotide sequence ID" value="NZ_JBHLSV010000007.1"/>
</dbReference>
<name>A0ABV6RA02_9MICO</name>
<evidence type="ECO:0000256" key="2">
    <source>
        <dbReference type="ARBA" id="ARBA00022448"/>
    </source>
</evidence>
<dbReference type="Pfam" id="PF07690">
    <property type="entry name" value="MFS_1"/>
    <property type="match status" value="1"/>
</dbReference>
<feature type="transmembrane region" description="Helical" evidence="6">
    <location>
        <begin position="109"/>
        <end position="128"/>
    </location>
</feature>
<keyword evidence="9" id="KW-1185">Reference proteome</keyword>
<comment type="subcellular location">
    <subcellularLocation>
        <location evidence="1">Cell membrane</location>
        <topology evidence="1">Multi-pass membrane protein</topology>
    </subcellularLocation>
</comment>
<dbReference type="EMBL" id="JBHLSV010000007">
    <property type="protein sequence ID" value="MFC0673815.1"/>
    <property type="molecule type" value="Genomic_DNA"/>
</dbReference>
<gene>
    <name evidence="8" type="ORF">ACFFF6_07595</name>
</gene>
<evidence type="ECO:0000256" key="6">
    <source>
        <dbReference type="SAM" id="Phobius"/>
    </source>
</evidence>
<dbReference type="SUPFAM" id="SSF103473">
    <property type="entry name" value="MFS general substrate transporter"/>
    <property type="match status" value="1"/>
</dbReference>
<comment type="caution">
    <text evidence="8">The sequence shown here is derived from an EMBL/GenBank/DDBJ whole genome shotgun (WGS) entry which is preliminary data.</text>
</comment>
<evidence type="ECO:0000256" key="3">
    <source>
        <dbReference type="ARBA" id="ARBA00022692"/>
    </source>
</evidence>
<dbReference type="InterPro" id="IPR011701">
    <property type="entry name" value="MFS"/>
</dbReference>
<dbReference type="PANTHER" id="PTHR23506">
    <property type="entry name" value="GH10249P"/>
    <property type="match status" value="1"/>
</dbReference>
<dbReference type="InterPro" id="IPR020846">
    <property type="entry name" value="MFS_dom"/>
</dbReference>
<feature type="transmembrane region" description="Helical" evidence="6">
    <location>
        <begin position="20"/>
        <end position="38"/>
    </location>
</feature>
<dbReference type="InterPro" id="IPR036259">
    <property type="entry name" value="MFS_trans_sf"/>
</dbReference>
<organism evidence="8 9">
    <name type="scientific">Brachybacterium hainanense</name>
    <dbReference type="NCBI Taxonomy" id="1541174"/>
    <lineage>
        <taxon>Bacteria</taxon>
        <taxon>Bacillati</taxon>
        <taxon>Actinomycetota</taxon>
        <taxon>Actinomycetes</taxon>
        <taxon>Micrococcales</taxon>
        <taxon>Dermabacteraceae</taxon>
        <taxon>Brachybacterium</taxon>
    </lineage>
</organism>
<feature type="transmembrane region" description="Helical" evidence="6">
    <location>
        <begin position="45"/>
        <end position="62"/>
    </location>
</feature>
<evidence type="ECO:0000256" key="1">
    <source>
        <dbReference type="ARBA" id="ARBA00004651"/>
    </source>
</evidence>
<keyword evidence="5 6" id="KW-0472">Membrane</keyword>
<accession>A0ABV6RA02</accession>
<feature type="transmembrane region" description="Helical" evidence="6">
    <location>
        <begin position="82"/>
        <end position="102"/>
    </location>
</feature>
<dbReference type="PANTHER" id="PTHR23506:SF23">
    <property type="entry name" value="GH10249P"/>
    <property type="match status" value="1"/>
</dbReference>
<evidence type="ECO:0000256" key="5">
    <source>
        <dbReference type="ARBA" id="ARBA00023136"/>
    </source>
</evidence>
<evidence type="ECO:0000313" key="9">
    <source>
        <dbReference type="Proteomes" id="UP001589793"/>
    </source>
</evidence>
<protein>
    <submittedName>
        <fullName evidence="8">MFS transporter</fullName>
    </submittedName>
</protein>
<evidence type="ECO:0000313" key="8">
    <source>
        <dbReference type="EMBL" id="MFC0673815.1"/>
    </source>
</evidence>
<dbReference type="Gene3D" id="1.20.1250.20">
    <property type="entry name" value="MFS general substrate transporter like domains"/>
    <property type="match status" value="1"/>
</dbReference>
<keyword evidence="3 6" id="KW-0812">Transmembrane</keyword>
<proteinExistence type="predicted"/>